<keyword evidence="1" id="KW-0732">Signal</keyword>
<name>A0ABQ0P317_9PROT</name>
<dbReference type="EMBL" id="BAQP01000013">
    <property type="protein sequence ID" value="GBQ19894.1"/>
    <property type="molecule type" value="Genomic_DNA"/>
</dbReference>
<evidence type="ECO:0000256" key="1">
    <source>
        <dbReference type="SAM" id="SignalP"/>
    </source>
</evidence>
<proteinExistence type="predicted"/>
<accession>A0ABQ0P317</accession>
<feature type="chain" id="PRO_5045353671" description="Lipoprotein" evidence="1">
    <location>
        <begin position="27"/>
        <end position="84"/>
    </location>
</feature>
<comment type="caution">
    <text evidence="2">The sequence shown here is derived from an EMBL/GenBank/DDBJ whole genome shotgun (WGS) entry which is preliminary data.</text>
</comment>
<evidence type="ECO:0000313" key="3">
    <source>
        <dbReference type="Proteomes" id="UP001060895"/>
    </source>
</evidence>
<protein>
    <recommendedName>
        <fullName evidence="4">Lipoprotein</fullName>
    </recommendedName>
</protein>
<sequence length="84" mass="8892">MVAVIKRGHIVVYVGCLLVAPLSGCAGAPALRPVCPALVTYSAADQKALRAELDAHQDTPQAHRWIADYVGLRDQVRVCVKAAG</sequence>
<organism evidence="2 3">
    <name type="scientific">Gluconacetobacter sacchari DSM 12717</name>
    <dbReference type="NCBI Taxonomy" id="1307940"/>
    <lineage>
        <taxon>Bacteria</taxon>
        <taxon>Pseudomonadati</taxon>
        <taxon>Pseudomonadota</taxon>
        <taxon>Alphaproteobacteria</taxon>
        <taxon>Acetobacterales</taxon>
        <taxon>Acetobacteraceae</taxon>
        <taxon>Gluconacetobacter</taxon>
    </lineage>
</organism>
<evidence type="ECO:0000313" key="2">
    <source>
        <dbReference type="EMBL" id="GBQ19894.1"/>
    </source>
</evidence>
<evidence type="ECO:0008006" key="4">
    <source>
        <dbReference type="Google" id="ProtNLM"/>
    </source>
</evidence>
<reference evidence="2" key="1">
    <citation type="submission" date="2013-04" db="EMBL/GenBank/DDBJ databases">
        <title>The genome sequencing project of 58 acetic acid bacteria.</title>
        <authorList>
            <person name="Okamoto-Kainuma A."/>
            <person name="Ishikawa M."/>
            <person name="Umino S."/>
            <person name="Koizumi Y."/>
            <person name="Shiwa Y."/>
            <person name="Yoshikawa H."/>
            <person name="Matsutani M."/>
            <person name="Matsushita K."/>
        </authorList>
    </citation>
    <scope>NUCLEOTIDE SEQUENCE</scope>
    <source>
        <strain evidence="2">DSM 12717</strain>
    </source>
</reference>
<gene>
    <name evidence="2" type="ORF">AA12717_0386</name>
</gene>
<feature type="signal peptide" evidence="1">
    <location>
        <begin position="1"/>
        <end position="26"/>
    </location>
</feature>
<keyword evidence="3" id="KW-1185">Reference proteome</keyword>
<dbReference type="Proteomes" id="UP001060895">
    <property type="component" value="Unassembled WGS sequence"/>
</dbReference>